<feature type="compositionally biased region" description="Low complexity" evidence="1">
    <location>
        <begin position="55"/>
        <end position="84"/>
    </location>
</feature>
<dbReference type="AlphaFoldDB" id="A0A9Q0KH79"/>
<dbReference type="GO" id="GO:0005524">
    <property type="term" value="F:ATP binding"/>
    <property type="evidence" value="ECO:0007669"/>
    <property type="project" value="InterPro"/>
</dbReference>
<dbReference type="Gene3D" id="3.30.200.20">
    <property type="entry name" value="Phosphorylase Kinase, domain 1"/>
    <property type="match status" value="1"/>
</dbReference>
<name>A0A9Q0KH79_9MAGN</name>
<dbReference type="EMBL" id="JAMYWD010000005">
    <property type="protein sequence ID" value="KAJ4970236.1"/>
    <property type="molecule type" value="Genomic_DNA"/>
</dbReference>
<dbReference type="GO" id="GO:0004672">
    <property type="term" value="F:protein kinase activity"/>
    <property type="evidence" value="ECO:0007669"/>
    <property type="project" value="InterPro"/>
</dbReference>
<organism evidence="3 4">
    <name type="scientific">Protea cynaroides</name>
    <dbReference type="NCBI Taxonomy" id="273540"/>
    <lineage>
        <taxon>Eukaryota</taxon>
        <taxon>Viridiplantae</taxon>
        <taxon>Streptophyta</taxon>
        <taxon>Embryophyta</taxon>
        <taxon>Tracheophyta</taxon>
        <taxon>Spermatophyta</taxon>
        <taxon>Magnoliopsida</taxon>
        <taxon>Proteales</taxon>
        <taxon>Proteaceae</taxon>
        <taxon>Protea</taxon>
    </lineage>
</organism>
<feature type="domain" description="Protein kinase" evidence="2">
    <location>
        <begin position="73"/>
        <end position="435"/>
    </location>
</feature>
<dbReference type="InterPro" id="IPR000719">
    <property type="entry name" value="Prot_kinase_dom"/>
</dbReference>
<dbReference type="OrthoDB" id="4062651at2759"/>
<feature type="compositionally biased region" description="Gly residues" evidence="1">
    <location>
        <begin position="369"/>
        <end position="382"/>
    </location>
</feature>
<comment type="caution">
    <text evidence="3">The sequence shown here is derived from an EMBL/GenBank/DDBJ whole genome shotgun (WGS) entry which is preliminary data.</text>
</comment>
<reference evidence="3" key="1">
    <citation type="journal article" date="2023" name="Plant J.">
        <title>The genome of the king protea, Protea cynaroides.</title>
        <authorList>
            <person name="Chang J."/>
            <person name="Duong T.A."/>
            <person name="Schoeman C."/>
            <person name="Ma X."/>
            <person name="Roodt D."/>
            <person name="Barker N."/>
            <person name="Li Z."/>
            <person name="Van de Peer Y."/>
            <person name="Mizrachi E."/>
        </authorList>
    </citation>
    <scope>NUCLEOTIDE SEQUENCE</scope>
    <source>
        <tissue evidence="3">Young leaves</tissue>
    </source>
</reference>
<dbReference type="PANTHER" id="PTHR46863:SF1">
    <property type="entry name" value="PROTEIN KINASE SUPERFAMILY PROTEIN"/>
    <property type="match status" value="1"/>
</dbReference>
<dbReference type="PROSITE" id="PS50011">
    <property type="entry name" value="PROTEIN_KINASE_DOM"/>
    <property type="match status" value="1"/>
</dbReference>
<dbReference type="Proteomes" id="UP001141806">
    <property type="component" value="Unassembled WGS sequence"/>
</dbReference>
<dbReference type="PANTHER" id="PTHR46863">
    <property type="entry name" value="OS09G0572100 PROTEIN"/>
    <property type="match status" value="1"/>
</dbReference>
<feature type="compositionally biased region" description="Acidic residues" evidence="1">
    <location>
        <begin position="357"/>
        <end position="367"/>
    </location>
</feature>
<feature type="region of interest" description="Disordered" evidence="1">
    <location>
        <begin position="357"/>
        <end position="385"/>
    </location>
</feature>
<evidence type="ECO:0000313" key="3">
    <source>
        <dbReference type="EMBL" id="KAJ4970236.1"/>
    </source>
</evidence>
<evidence type="ECO:0000256" key="1">
    <source>
        <dbReference type="SAM" id="MobiDB-lite"/>
    </source>
</evidence>
<evidence type="ECO:0000259" key="2">
    <source>
        <dbReference type="PROSITE" id="PS50011"/>
    </source>
</evidence>
<protein>
    <recommendedName>
        <fullName evidence="2">Protein kinase domain-containing protein</fullName>
    </recommendedName>
</protein>
<sequence length="457" mass="50903">MLTSLVQMCKSFRRTDATEPTDTPRSSRSSRTSRSSKRSSSQSESHDSPTPPITPSSSSAEPSSSWSRSNRGSSKASLSSKTSLSSIRESLPENPHVYDFSEICAATNNFLAIRFSSSSAAWRCSLHGKDAILFRRRLRRSMEASRLGERLSLICRSHHASLINLLGASISGDDIYLVYEYVKGASLADCLRNNKNPNFTVLSNWMLRMQVAMDIAKGLDYIHNSLGLNQNFIHNHIKSTSVLVMDQPSFHATICHFGTAELCGEIPEDQHQEGNWEATSSRLERADSRKMRFEGTVGYMSPEFQATGIGTQKSDVFAFGVVLLELLSGKEPLRYMLDGEKAEYRRVSLIETAMEAMGEEDTEEEGEGGGRGRNGNGNGNGSGRLRRWVDQRLKDSFPIEIAEKMTRVALDCVDVDPERRPKMRDVAGKISKLYLKSERWSKTLDLLPNLTISLAPR</sequence>
<dbReference type="Gene3D" id="1.10.510.10">
    <property type="entry name" value="Transferase(Phosphotransferase) domain 1"/>
    <property type="match status" value="1"/>
</dbReference>
<feature type="compositionally biased region" description="Low complexity" evidence="1">
    <location>
        <begin position="26"/>
        <end position="43"/>
    </location>
</feature>
<dbReference type="Pfam" id="PF00069">
    <property type="entry name" value="Pkinase"/>
    <property type="match status" value="1"/>
</dbReference>
<accession>A0A9Q0KH79</accession>
<proteinExistence type="predicted"/>
<feature type="region of interest" description="Disordered" evidence="1">
    <location>
        <begin position="1"/>
        <end position="84"/>
    </location>
</feature>
<evidence type="ECO:0000313" key="4">
    <source>
        <dbReference type="Proteomes" id="UP001141806"/>
    </source>
</evidence>
<dbReference type="SUPFAM" id="SSF56112">
    <property type="entry name" value="Protein kinase-like (PK-like)"/>
    <property type="match status" value="1"/>
</dbReference>
<keyword evidence="4" id="KW-1185">Reference proteome</keyword>
<gene>
    <name evidence="3" type="ORF">NE237_003335</name>
</gene>
<dbReference type="InterPro" id="IPR011009">
    <property type="entry name" value="Kinase-like_dom_sf"/>
</dbReference>